<dbReference type="SMART" id="SM00369">
    <property type="entry name" value="LRR_TYP"/>
    <property type="match status" value="14"/>
</dbReference>
<evidence type="ECO:0000256" key="3">
    <source>
        <dbReference type="ARBA" id="ARBA00022737"/>
    </source>
</evidence>
<sequence>MKELIPLVILLVISRVSCDCPLEQIHSIGYCSYRIQCSETIKDVKLDKQCTGSPNYDVKIKVALRNANDNFHTTADEEFLSKITTLTISANWPETSLLFLNTMYFLEHLFLTNCYIKKINGRPFGNLMYLETLDLSHNFLSDIEDLFQFDTHQHKMRKLSLAHNLIEEVPGGTFDELTSLVELDLSYNLITELSEEPFLNLTNLHILKLNNNNIKDINGAMNNLTNLRHLYLSHNQIFYIGMESLKTINHLQTFDISNNQIQNMKPIFFLRHWDHFRNHSICRIIISDNFISVIPNSTFYLFEKTVNQTKRDIQQHPIEILTELDLSKNNISHIEYNAFQYIGQLVSLDLSNNKLLSFHVDSKDLMSVKYLNLSCNYLTSLRYESFALMHNLQNLDLSHNFMDYFPDQSLTNSNTIKYINMTHNEIAELHSLRIIFHPDGGVLDLSNNGLSALSIPFNEAIGLRDLILSSNNITDAFLIKLTDQRDLTRLDMTHNFIQELDESSLQLPNTLSYLDLSNNHIQRIAPSAFHRVSHLKTLRLSHNQLKMIEYGVFRSLTALLNLDLSYNQIKELDSRVFMDLKLLSTLSLRYNGLAYIDHNIWLNHKYNLKVFLDGNDLSCPWLAKALNDYNNGYSKMNPTVLNASITGHSIDGIPCNQKTTEKMENYYYANYETDERLLITSQKILEAVQDQTHYLKKYIWRFILQEAKKQEASNNTNNIL</sequence>
<evidence type="ECO:0000313" key="6">
    <source>
        <dbReference type="Proteomes" id="UP000838878"/>
    </source>
</evidence>
<dbReference type="OrthoDB" id="1055097at2759"/>
<organism evidence="5 6">
    <name type="scientific">Brenthis ino</name>
    <name type="common">lesser marbled fritillary</name>
    <dbReference type="NCBI Taxonomy" id="405034"/>
    <lineage>
        <taxon>Eukaryota</taxon>
        <taxon>Metazoa</taxon>
        <taxon>Ecdysozoa</taxon>
        <taxon>Arthropoda</taxon>
        <taxon>Hexapoda</taxon>
        <taxon>Insecta</taxon>
        <taxon>Pterygota</taxon>
        <taxon>Neoptera</taxon>
        <taxon>Endopterygota</taxon>
        <taxon>Lepidoptera</taxon>
        <taxon>Glossata</taxon>
        <taxon>Ditrysia</taxon>
        <taxon>Papilionoidea</taxon>
        <taxon>Nymphalidae</taxon>
        <taxon>Heliconiinae</taxon>
        <taxon>Argynnini</taxon>
        <taxon>Brenthis</taxon>
    </lineage>
</organism>
<dbReference type="SUPFAM" id="SSF52058">
    <property type="entry name" value="L domain-like"/>
    <property type="match status" value="2"/>
</dbReference>
<keyword evidence="1" id="KW-0433">Leucine-rich repeat</keyword>
<protein>
    <submittedName>
        <fullName evidence="5">Uncharacterized protein</fullName>
    </submittedName>
</protein>
<dbReference type="Gene3D" id="3.80.10.10">
    <property type="entry name" value="Ribonuclease Inhibitor"/>
    <property type="match status" value="5"/>
</dbReference>
<dbReference type="Proteomes" id="UP000838878">
    <property type="component" value="Chromosome 1"/>
</dbReference>
<name>A0A8J9XZ68_9NEOP</name>
<feature type="chain" id="PRO_5035431651" evidence="4">
    <location>
        <begin position="19"/>
        <end position="720"/>
    </location>
</feature>
<dbReference type="EMBL" id="OV170221">
    <property type="protein sequence ID" value="CAH0713109.1"/>
    <property type="molecule type" value="Genomic_DNA"/>
</dbReference>
<dbReference type="SMART" id="SM00365">
    <property type="entry name" value="LRR_SD22"/>
    <property type="match status" value="10"/>
</dbReference>
<accession>A0A8J9XZ68</accession>
<dbReference type="InterPro" id="IPR032675">
    <property type="entry name" value="LRR_dom_sf"/>
</dbReference>
<dbReference type="PANTHER" id="PTHR24366">
    <property type="entry name" value="IG(IMMUNOGLOBULIN) AND LRR(LEUCINE RICH REPEAT) DOMAINS"/>
    <property type="match status" value="1"/>
</dbReference>
<proteinExistence type="predicted"/>
<dbReference type="InterPro" id="IPR003591">
    <property type="entry name" value="Leu-rich_rpt_typical-subtyp"/>
</dbReference>
<dbReference type="AlphaFoldDB" id="A0A8J9XZ68"/>
<evidence type="ECO:0000256" key="4">
    <source>
        <dbReference type="SAM" id="SignalP"/>
    </source>
</evidence>
<keyword evidence="3" id="KW-0677">Repeat</keyword>
<feature type="signal peptide" evidence="4">
    <location>
        <begin position="1"/>
        <end position="18"/>
    </location>
</feature>
<evidence type="ECO:0000256" key="2">
    <source>
        <dbReference type="ARBA" id="ARBA00022729"/>
    </source>
</evidence>
<gene>
    <name evidence="5" type="ORF">BINO364_LOCUS303</name>
</gene>
<dbReference type="InterPro" id="IPR001611">
    <property type="entry name" value="Leu-rich_rpt"/>
</dbReference>
<keyword evidence="6" id="KW-1185">Reference proteome</keyword>
<evidence type="ECO:0000313" key="5">
    <source>
        <dbReference type="EMBL" id="CAH0713109.1"/>
    </source>
</evidence>
<reference evidence="5" key="1">
    <citation type="submission" date="2021-12" db="EMBL/GenBank/DDBJ databases">
        <authorList>
            <person name="Martin H S."/>
        </authorList>
    </citation>
    <scope>NUCLEOTIDE SEQUENCE</scope>
</reference>
<dbReference type="PROSITE" id="PS51450">
    <property type="entry name" value="LRR"/>
    <property type="match status" value="8"/>
</dbReference>
<dbReference type="Pfam" id="PF13855">
    <property type="entry name" value="LRR_8"/>
    <property type="match status" value="4"/>
</dbReference>
<dbReference type="PANTHER" id="PTHR24366:SF161">
    <property type="entry name" value="TIR DOMAIN-CONTAINING PROTEIN"/>
    <property type="match status" value="1"/>
</dbReference>
<dbReference type="Pfam" id="PF00560">
    <property type="entry name" value="LRR_1"/>
    <property type="match status" value="2"/>
</dbReference>
<keyword evidence="2 4" id="KW-0732">Signal</keyword>
<feature type="non-terminal residue" evidence="5">
    <location>
        <position position="720"/>
    </location>
</feature>
<dbReference type="Pfam" id="PF13516">
    <property type="entry name" value="LRR_6"/>
    <property type="match status" value="1"/>
</dbReference>
<evidence type="ECO:0000256" key="1">
    <source>
        <dbReference type="ARBA" id="ARBA00022614"/>
    </source>
</evidence>